<dbReference type="InterPro" id="IPR011249">
    <property type="entry name" value="Metalloenz_LuxS/M16"/>
</dbReference>
<dbReference type="Gene3D" id="3.30.830.10">
    <property type="entry name" value="Metalloenzyme, LuxS/M16 peptidase-like"/>
    <property type="match status" value="4"/>
</dbReference>
<evidence type="ECO:0000256" key="3">
    <source>
        <dbReference type="ARBA" id="ARBA00022801"/>
    </source>
</evidence>
<evidence type="ECO:0000259" key="7">
    <source>
        <dbReference type="Pfam" id="PF05193"/>
    </source>
</evidence>
<proteinExistence type="inferred from homology"/>
<evidence type="ECO:0000256" key="2">
    <source>
        <dbReference type="ARBA" id="ARBA00022670"/>
    </source>
</evidence>
<evidence type="ECO:0000256" key="5">
    <source>
        <dbReference type="ARBA" id="ARBA00023049"/>
    </source>
</evidence>
<dbReference type="PATRIC" id="fig|1095749.3.peg.1421"/>
<dbReference type="GO" id="GO:0046872">
    <property type="term" value="F:metal ion binding"/>
    <property type="evidence" value="ECO:0007669"/>
    <property type="project" value="InterPro"/>
</dbReference>
<dbReference type="PANTHER" id="PTHR43690:SF17">
    <property type="entry name" value="PROTEIN YHJJ"/>
    <property type="match status" value="1"/>
</dbReference>
<dbReference type="SUPFAM" id="SSF63411">
    <property type="entry name" value="LuxS/MPP-like metallohydrolase"/>
    <property type="match status" value="4"/>
</dbReference>
<dbReference type="InterPro" id="IPR007863">
    <property type="entry name" value="Peptidase_M16_C"/>
</dbReference>
<dbReference type="InterPro" id="IPR050626">
    <property type="entry name" value="Peptidase_M16"/>
</dbReference>
<keyword evidence="3 8" id="KW-0378">Hydrolase</keyword>
<evidence type="ECO:0000256" key="1">
    <source>
        <dbReference type="ARBA" id="ARBA00007261"/>
    </source>
</evidence>
<dbReference type="EMBL" id="AJSX01000034">
    <property type="protein sequence ID" value="EIJ68783.1"/>
    <property type="molecule type" value="Genomic_DNA"/>
</dbReference>
<accession>I3DAP0</accession>
<evidence type="ECO:0000313" key="9">
    <source>
        <dbReference type="Proteomes" id="UP000006457"/>
    </source>
</evidence>
<dbReference type="RefSeq" id="WP_005761010.1">
    <property type="nucleotide sequence ID" value="NZ_AJSX01000034.1"/>
</dbReference>
<evidence type="ECO:0000259" key="6">
    <source>
        <dbReference type="Pfam" id="PF00675"/>
    </source>
</evidence>
<dbReference type="Proteomes" id="UP000006457">
    <property type="component" value="Unassembled WGS sequence"/>
</dbReference>
<dbReference type="AlphaFoldDB" id="I3DAP0"/>
<feature type="domain" description="Peptidase M16 N-terminal" evidence="6">
    <location>
        <begin position="49"/>
        <end position="159"/>
    </location>
</feature>
<keyword evidence="5" id="KW-0482">Metalloprotease</keyword>
<dbReference type="eggNOG" id="COG0612">
    <property type="taxonomic scope" value="Bacteria"/>
</dbReference>
<comment type="caution">
    <text evidence="8">The sequence shown here is derived from an EMBL/GenBank/DDBJ whole genome shotgun (WGS) entry which is preliminary data.</text>
</comment>
<feature type="domain" description="Peptidase M16 C-terminal" evidence="7">
    <location>
        <begin position="198"/>
        <end position="378"/>
    </location>
</feature>
<sequence>MTGSTVMYRFILFTLAFALATISYAEISTPIQGILDNGFRYTLLPLHDEKGHVEIRLKVDAGALDETDKQSGVAHMVEHSVFHTSAKYPDVMKHFHEFNWVRGRNYNAVTTQETTTYMLTPPPKFTLDKSLDALSQMVFHAQLTQEDLDSEYKIIMEEWRQGQGVGNAMNQQRTAAIRIGSRYTRGPVIGTPKSIKNMSATELQDYYHRWYTPNNMQLLIIGDIDPIKAPELIKQFFGDAKAKDIPKRDYYDPTLENITRLVKVQDPRSGVSQVVYAFRFDDSDTKGDSEQARYNRLLDRLALETLTQRLRNQSDTYPKGVENVVVRKQDIGRNTSAVAMFASVNQQSHLLGLKQALIEIERVKKYPIEQEELDKKKIAIQQQLDYAKKNTDDRDFAGWMQVMQNTVLMDKPYIRQVEIAKLTEPMLHKITVDEINQRIQRWLNAKDIIVQYQPPRDMQLELTLDQVNQARIDVQKVKISPPEKEKVVVPMSLDSVQGKGTIIKEKNFAKQKVKYWTLSNGDKVVWLKLPLAKDKVYFRAHSSAGFKGEGLIAWQSQLATQLVLQNAPLDWQVEQLESWKKLSKVNLSATQTATKLKFDGSADKTKLGDLLRLYYAYQLETKVKEGLDETKESLVRSINIQKEKSDDTEIVKKISKLRYGTENTEYIPTKDELKWLSNQDLNKTWAKMVSAPVTFYIEGDLYEAEVKRLVAQYLADIPRDKVIKSTDIIPITGNDKALFAMNLEPKSDIRIWFFNDHQWQGKDAVLVSILRSIAANKLKLVLRDKELGVYSLRFESILNPELNRIESELRFVTSPEKAEHLIQLSEAILKDLPNRINENDVKMAKSQFISAEKKRIIEPNVWMNRLILSDENLGNPSYLSSMEALADDINLDHIKAIAAILYNQNNQKVFIVTPKANIKTVN</sequence>
<reference evidence="8 9" key="1">
    <citation type="submission" date="2012-03" db="EMBL/GenBank/DDBJ databases">
        <authorList>
            <person name="Harkins D.M."/>
            <person name="Madupu R."/>
            <person name="Durkin A.S."/>
            <person name="Torralba M."/>
            <person name="Methe B."/>
            <person name="Sutton G.G."/>
            <person name="Nelson K.E."/>
        </authorList>
    </citation>
    <scope>NUCLEOTIDE SEQUENCE [LARGE SCALE GENOMIC DNA]</scope>
    <source>
        <strain evidence="8 9">CCUG 2042</strain>
    </source>
</reference>
<comment type="similarity">
    <text evidence="1">Belongs to the peptidase M16 family.</text>
</comment>
<name>I3DAP0_9PAST</name>
<dbReference type="EC" id="3.4.24.-" evidence="8"/>
<dbReference type="Pfam" id="PF05193">
    <property type="entry name" value="Peptidase_M16_C"/>
    <property type="match status" value="2"/>
</dbReference>
<dbReference type="InterPro" id="IPR011765">
    <property type="entry name" value="Pept_M16_N"/>
</dbReference>
<keyword evidence="2" id="KW-0645">Protease</keyword>
<dbReference type="Pfam" id="PF00675">
    <property type="entry name" value="Peptidase_M16"/>
    <property type="match status" value="1"/>
</dbReference>
<feature type="domain" description="Peptidase M16 C-terminal" evidence="7">
    <location>
        <begin position="679"/>
        <end position="847"/>
    </location>
</feature>
<keyword evidence="9" id="KW-1185">Reference proteome</keyword>
<evidence type="ECO:0000256" key="4">
    <source>
        <dbReference type="ARBA" id="ARBA00022833"/>
    </source>
</evidence>
<keyword evidence="4" id="KW-0862">Zinc</keyword>
<protein>
    <submittedName>
        <fullName evidence="8">Peptidase, M16 family</fullName>
        <ecNumber evidence="8">3.4.24.-</ecNumber>
    </submittedName>
</protein>
<organism evidence="8 9">
    <name type="scientific">Pasteurella bettyae CCUG 2042</name>
    <dbReference type="NCBI Taxonomy" id="1095749"/>
    <lineage>
        <taxon>Bacteria</taxon>
        <taxon>Pseudomonadati</taxon>
        <taxon>Pseudomonadota</taxon>
        <taxon>Gammaproteobacteria</taxon>
        <taxon>Pasteurellales</taxon>
        <taxon>Pasteurellaceae</taxon>
        <taxon>Pasteurella</taxon>
    </lineage>
</organism>
<dbReference type="GO" id="GO:0008237">
    <property type="term" value="F:metallopeptidase activity"/>
    <property type="evidence" value="ECO:0007669"/>
    <property type="project" value="UniProtKB-KW"/>
</dbReference>
<evidence type="ECO:0000313" key="8">
    <source>
        <dbReference type="EMBL" id="EIJ68783.1"/>
    </source>
</evidence>
<dbReference type="GO" id="GO:0006508">
    <property type="term" value="P:proteolysis"/>
    <property type="evidence" value="ECO:0007669"/>
    <property type="project" value="UniProtKB-KW"/>
</dbReference>
<gene>
    <name evidence="8" type="ORF">HMPREF1052_1317</name>
</gene>
<dbReference type="PANTHER" id="PTHR43690">
    <property type="entry name" value="NARDILYSIN"/>
    <property type="match status" value="1"/>
</dbReference>